<dbReference type="AlphaFoldDB" id="A0A8K0MH40"/>
<evidence type="ECO:0000256" key="5">
    <source>
        <dbReference type="ARBA" id="ARBA00023186"/>
    </source>
</evidence>
<dbReference type="FunFam" id="1.10.287.110:FF:000087">
    <property type="entry name" value="DnaJ homolog subfamily C member 4"/>
    <property type="match status" value="1"/>
</dbReference>
<evidence type="ECO:0000256" key="1">
    <source>
        <dbReference type="ARBA" id="ARBA00004167"/>
    </source>
</evidence>
<dbReference type="PRINTS" id="PR00625">
    <property type="entry name" value="JDOMAIN"/>
</dbReference>
<evidence type="ECO:0000256" key="4">
    <source>
        <dbReference type="ARBA" id="ARBA00023136"/>
    </source>
</evidence>
<comment type="caution">
    <text evidence="8">The sequence shown here is derived from an EMBL/GenBank/DDBJ whole genome shotgun (WGS) entry which is preliminary data.</text>
</comment>
<keyword evidence="2" id="KW-0812">Transmembrane</keyword>
<accession>A0A8K0MH40</accession>
<evidence type="ECO:0000256" key="3">
    <source>
        <dbReference type="ARBA" id="ARBA00022989"/>
    </source>
</evidence>
<dbReference type="SUPFAM" id="SSF46565">
    <property type="entry name" value="Chaperone J-domain"/>
    <property type="match status" value="1"/>
</dbReference>
<dbReference type="InterPro" id="IPR001623">
    <property type="entry name" value="DnaJ_domain"/>
</dbReference>
<dbReference type="InterPro" id="IPR018253">
    <property type="entry name" value="DnaJ_domain_CS"/>
</dbReference>
<organism evidence="8 9">
    <name type="scientific">Rhamnella rubrinervis</name>
    <dbReference type="NCBI Taxonomy" id="2594499"/>
    <lineage>
        <taxon>Eukaryota</taxon>
        <taxon>Viridiplantae</taxon>
        <taxon>Streptophyta</taxon>
        <taxon>Embryophyta</taxon>
        <taxon>Tracheophyta</taxon>
        <taxon>Spermatophyta</taxon>
        <taxon>Magnoliopsida</taxon>
        <taxon>eudicotyledons</taxon>
        <taxon>Gunneridae</taxon>
        <taxon>Pentapetalae</taxon>
        <taxon>rosids</taxon>
        <taxon>fabids</taxon>
        <taxon>Rosales</taxon>
        <taxon>Rhamnaceae</taxon>
        <taxon>rhamnoid group</taxon>
        <taxon>Rhamneae</taxon>
        <taxon>Rhamnella</taxon>
    </lineage>
</organism>
<evidence type="ECO:0000259" key="7">
    <source>
        <dbReference type="PROSITE" id="PS50076"/>
    </source>
</evidence>
<dbReference type="InterPro" id="IPR056714">
    <property type="entry name" value="DUF7812"/>
</dbReference>
<dbReference type="Pfam" id="PF00226">
    <property type="entry name" value="DnaJ"/>
    <property type="match status" value="1"/>
</dbReference>
<dbReference type="GO" id="GO:0016020">
    <property type="term" value="C:membrane"/>
    <property type="evidence" value="ECO:0007669"/>
    <property type="project" value="UniProtKB-SubCell"/>
</dbReference>
<keyword evidence="5" id="KW-0143">Chaperone</keyword>
<evidence type="ECO:0000313" key="8">
    <source>
        <dbReference type="EMBL" id="KAF3445448.1"/>
    </source>
</evidence>
<evidence type="ECO:0000256" key="2">
    <source>
        <dbReference type="ARBA" id="ARBA00022692"/>
    </source>
</evidence>
<dbReference type="Gene3D" id="1.10.287.110">
    <property type="entry name" value="DnaJ domain"/>
    <property type="match status" value="1"/>
</dbReference>
<dbReference type="OrthoDB" id="1882119at2759"/>
<dbReference type="EMBL" id="VOIH02000005">
    <property type="protein sequence ID" value="KAF3445448.1"/>
    <property type="molecule type" value="Genomic_DNA"/>
</dbReference>
<sequence length="1024" mass="115264">MAIATAAQVSYSLTLFGSRENRRKSSGGGSHSDVNFQVVCASQGSRGNRRKAPPGVDTRIHWENDEDGWIGGNTSSSSSSGAGPASQQDLLGDNFSDLLNDYSDSHYQFLGVAAEADMEEIKAAYRRLSKEYHPDTTSLPLKEASNKFMRLRAIYNVLSNEDSRRFYDWTLTQEAASEKMRMKLEDPYEQELVNYEPVPDMVDRLGGRNMELSDQAYTALTIDALIIAFATCYVPAILPMGSRRPKRHSIATVKETQPPNHSPSQTFQTLISAIQSPEDLKLPLLKGLYCLLVHFSWNEPMLSSGKEDVLNYVDGGFWQYGLEVKSEDVRSLADLLFKELDSRFKHLFFVLDKVFTNRSYKQTILQSCGRATVDELTLLLRCCMLILTLADQNTVLVKTQVLLYILWNIISLVTSGGNEKNSISFQKSASRECSYSDGCCTTSVSEDFVASLSILEPSDPYRPFLCSVLEVFADELLLHRLLREYFLLVDSASCTSRLLFKCHSINRDAGIVLEVISVHFILSLSEEQAFENFLNRLCCRPGKEIRVPELSLTVAVSLLLNPSILSAPKVFRANLILLVSEAIDAGMSHKNTGLDLRHMACYLTAFESSVILYRRHMSSLLKDGHPMDAKYSANFCTFEIGQPTFESFIHEVTRAKIYDIFTKLDSLWDSHVCNMFLKTRSDLMAESIAYINESQCVDKSCKDDILSILCNIVSGALSDGVGETGLYKKGDTSLGDICLLASILKLMTSSMLKCIWCLRSDVNLGCTKFLKDSSSCKEYDFIVGLIDCFQEYHVYLPYQKSLFEKMKTHLIRHKTSKWMLLHFIGLLSLSFASGVDCLVKSCVSIIMTLMNLYVFEEGNVDALKSLLDSCSESFSSKVPSDKVGKAPVDEKSCEKIALKFQKVQALHMSNNSLRCFHLRSENETAGTSENASIMNCTRESTRGIEEETEETCDGRMFLNCVLEGSDKSSDLDELADFIECQPGKDYCSWLKERQKYRKWKTNKMAVLRWTRKKRTLKSMMPNKT</sequence>
<name>A0A8K0MH40_9ROSA</name>
<gene>
    <name evidence="8" type="ORF">FNV43_RR10624</name>
</gene>
<dbReference type="Pfam" id="PF25104">
    <property type="entry name" value="DUF7812"/>
    <property type="match status" value="1"/>
</dbReference>
<dbReference type="SMART" id="SM00271">
    <property type="entry name" value="DnaJ"/>
    <property type="match status" value="1"/>
</dbReference>
<keyword evidence="9" id="KW-1185">Reference proteome</keyword>
<protein>
    <recommendedName>
        <fullName evidence="7">J domain-containing protein</fullName>
    </recommendedName>
</protein>
<dbReference type="PROSITE" id="PS50076">
    <property type="entry name" value="DNAJ_2"/>
    <property type="match status" value="1"/>
</dbReference>
<dbReference type="Proteomes" id="UP000796880">
    <property type="component" value="Unassembled WGS sequence"/>
</dbReference>
<dbReference type="InterPro" id="IPR036869">
    <property type="entry name" value="J_dom_sf"/>
</dbReference>
<feature type="region of interest" description="Disordered" evidence="6">
    <location>
        <begin position="41"/>
        <end position="90"/>
    </location>
</feature>
<keyword evidence="3" id="KW-1133">Transmembrane helix</keyword>
<dbReference type="PANTHER" id="PTHR36786:SF1">
    <property type="entry name" value="2-ISOPROPYLMALATE SYNTHASE"/>
    <property type="match status" value="1"/>
</dbReference>
<keyword evidence="4" id="KW-0472">Membrane</keyword>
<evidence type="ECO:0000256" key="6">
    <source>
        <dbReference type="SAM" id="MobiDB-lite"/>
    </source>
</evidence>
<reference evidence="8" key="1">
    <citation type="submission" date="2020-03" db="EMBL/GenBank/DDBJ databases">
        <title>A high-quality chromosome-level genome assembly of a woody plant with both climbing and erect habits, Rhamnella rubrinervis.</title>
        <authorList>
            <person name="Lu Z."/>
            <person name="Yang Y."/>
            <person name="Zhu X."/>
            <person name="Sun Y."/>
        </authorList>
    </citation>
    <scope>NUCLEOTIDE SEQUENCE</scope>
    <source>
        <strain evidence="8">BYM</strain>
        <tissue evidence="8">Leaf</tissue>
    </source>
</reference>
<evidence type="ECO:0000313" key="9">
    <source>
        <dbReference type="Proteomes" id="UP000796880"/>
    </source>
</evidence>
<comment type="subcellular location">
    <subcellularLocation>
        <location evidence="1">Membrane</location>
        <topology evidence="1">Single-pass membrane protein</topology>
    </subcellularLocation>
</comment>
<dbReference type="PANTHER" id="PTHR36786">
    <property type="entry name" value="2-ISOPROPYLMALATE SYNTHASE"/>
    <property type="match status" value="1"/>
</dbReference>
<dbReference type="PROSITE" id="PS00636">
    <property type="entry name" value="DNAJ_1"/>
    <property type="match status" value="1"/>
</dbReference>
<dbReference type="CDD" id="cd06257">
    <property type="entry name" value="DnaJ"/>
    <property type="match status" value="1"/>
</dbReference>
<proteinExistence type="predicted"/>
<feature type="domain" description="J" evidence="7">
    <location>
        <begin position="105"/>
        <end position="171"/>
    </location>
</feature>